<feature type="region of interest" description="Disordered" evidence="1">
    <location>
        <begin position="51"/>
        <end position="92"/>
    </location>
</feature>
<organism evidence="3 4">
    <name type="scientific">Gulosibacter macacae</name>
    <dbReference type="NCBI Taxonomy" id="2488791"/>
    <lineage>
        <taxon>Bacteria</taxon>
        <taxon>Bacillati</taxon>
        <taxon>Actinomycetota</taxon>
        <taxon>Actinomycetes</taxon>
        <taxon>Micrococcales</taxon>
        <taxon>Microbacteriaceae</taxon>
        <taxon>Gulosibacter</taxon>
    </lineage>
</organism>
<protein>
    <submittedName>
        <fullName evidence="3">LPXTG cell wall anchor domain-containing protein</fullName>
    </submittedName>
</protein>
<dbReference type="EMBL" id="RQVS01000008">
    <property type="protein sequence ID" value="RRJ86628.1"/>
    <property type="molecule type" value="Genomic_DNA"/>
</dbReference>
<name>A0A3P3VX57_9MICO</name>
<evidence type="ECO:0000313" key="4">
    <source>
        <dbReference type="Proteomes" id="UP000274391"/>
    </source>
</evidence>
<evidence type="ECO:0000313" key="3">
    <source>
        <dbReference type="EMBL" id="RRJ86628.1"/>
    </source>
</evidence>
<dbReference type="RefSeq" id="WP_124972401.1">
    <property type="nucleotide sequence ID" value="NZ_RQVS01000008.1"/>
</dbReference>
<sequence length="92" mass="8624">MEHAIAVLADSLAAELATTGANNFGLIVGIGAGLLALGAIVLLLRRRSADRSQSGGSDAGGATAASGTGADSKADRTDLDGGDGGDGGGGGD</sequence>
<reference evidence="3 4" key="1">
    <citation type="submission" date="2018-11" db="EMBL/GenBank/DDBJ databases">
        <title>YIM 102482-1 draft genome.</title>
        <authorList>
            <person name="Li G."/>
            <person name="Jiang Y."/>
        </authorList>
    </citation>
    <scope>NUCLEOTIDE SEQUENCE [LARGE SCALE GENOMIC DNA]</scope>
    <source>
        <strain evidence="3 4">YIM 102482-1</strain>
    </source>
</reference>
<gene>
    <name evidence="3" type="ORF">EG850_08250</name>
</gene>
<feature type="compositionally biased region" description="Gly residues" evidence="1">
    <location>
        <begin position="82"/>
        <end position="92"/>
    </location>
</feature>
<dbReference type="NCBIfam" id="TIGR01167">
    <property type="entry name" value="LPXTG_anchor"/>
    <property type="match status" value="1"/>
</dbReference>
<evidence type="ECO:0000256" key="1">
    <source>
        <dbReference type="SAM" id="MobiDB-lite"/>
    </source>
</evidence>
<evidence type="ECO:0000256" key="2">
    <source>
        <dbReference type="SAM" id="Phobius"/>
    </source>
</evidence>
<keyword evidence="2" id="KW-0472">Membrane</keyword>
<accession>A0A3P3VX57</accession>
<keyword evidence="2" id="KW-1133">Transmembrane helix</keyword>
<dbReference type="AlphaFoldDB" id="A0A3P3VX57"/>
<proteinExistence type="predicted"/>
<keyword evidence="2" id="KW-0812">Transmembrane</keyword>
<feature type="compositionally biased region" description="Low complexity" evidence="1">
    <location>
        <begin position="51"/>
        <end position="71"/>
    </location>
</feature>
<feature type="transmembrane region" description="Helical" evidence="2">
    <location>
        <begin position="23"/>
        <end position="44"/>
    </location>
</feature>
<keyword evidence="4" id="KW-1185">Reference proteome</keyword>
<comment type="caution">
    <text evidence="3">The sequence shown here is derived from an EMBL/GenBank/DDBJ whole genome shotgun (WGS) entry which is preliminary data.</text>
</comment>
<dbReference type="Proteomes" id="UP000274391">
    <property type="component" value="Unassembled WGS sequence"/>
</dbReference>